<comment type="caution">
    <text evidence="2">The sequence shown here is derived from an EMBL/GenBank/DDBJ whole genome shotgun (WGS) entry which is preliminary data.</text>
</comment>
<protein>
    <submittedName>
        <fullName evidence="2">Uncharacterized protein</fullName>
    </submittedName>
</protein>
<name>A0A4R2T761_9FIRM</name>
<gene>
    <name evidence="2" type="ORF">EDD79_10426</name>
</gene>
<reference evidence="2 3" key="1">
    <citation type="submission" date="2019-03" db="EMBL/GenBank/DDBJ databases">
        <title>Genomic Encyclopedia of Type Strains, Phase IV (KMG-IV): sequencing the most valuable type-strain genomes for metagenomic binning, comparative biology and taxonomic classification.</title>
        <authorList>
            <person name="Goeker M."/>
        </authorList>
    </citation>
    <scope>NUCLEOTIDE SEQUENCE [LARGE SCALE GENOMIC DNA]</scope>
    <source>
        <strain evidence="2 3">DSM 100013</strain>
    </source>
</reference>
<sequence length="210" mass="24175">MSRTSKISSVTSSRIHSSYVHRSKTVNKPSMVEGVGQVSNTSNQTAYSSGNYLFYSDAFYESLKNFKEEYKKFYYNQRELERKIINFDYGDNLLNNLIELVKSYNLAINSLKSFDRFVGTKHLNRIGNTLETQAEIIKSIGIVNLEGYELKFDESKLVRAIEQDELEVVKIVKNLIETLNKDFKTIKVNDPLNYDLVFSYIIGLSVDDKS</sequence>
<evidence type="ECO:0000313" key="2">
    <source>
        <dbReference type="EMBL" id="TCP98370.1"/>
    </source>
</evidence>
<organism evidence="2 3">
    <name type="scientific">Serpentinicella alkaliphila</name>
    <dbReference type="NCBI Taxonomy" id="1734049"/>
    <lineage>
        <taxon>Bacteria</taxon>
        <taxon>Bacillati</taxon>
        <taxon>Bacillota</taxon>
        <taxon>Clostridia</taxon>
        <taxon>Peptostreptococcales</taxon>
        <taxon>Natronincolaceae</taxon>
        <taxon>Serpentinicella</taxon>
    </lineage>
</organism>
<dbReference type="EMBL" id="SLYC01000042">
    <property type="protein sequence ID" value="TCP98370.1"/>
    <property type="molecule type" value="Genomic_DNA"/>
</dbReference>
<feature type="compositionally biased region" description="Low complexity" evidence="1">
    <location>
        <begin position="1"/>
        <end position="18"/>
    </location>
</feature>
<evidence type="ECO:0000313" key="3">
    <source>
        <dbReference type="Proteomes" id="UP000295504"/>
    </source>
</evidence>
<dbReference type="RefSeq" id="WP_132849392.1">
    <property type="nucleotide sequence ID" value="NZ_CP058648.1"/>
</dbReference>
<dbReference type="AlphaFoldDB" id="A0A4R2T761"/>
<dbReference type="Proteomes" id="UP000295504">
    <property type="component" value="Unassembled WGS sequence"/>
</dbReference>
<feature type="region of interest" description="Disordered" evidence="1">
    <location>
        <begin position="1"/>
        <end position="20"/>
    </location>
</feature>
<keyword evidence="3" id="KW-1185">Reference proteome</keyword>
<proteinExistence type="predicted"/>
<evidence type="ECO:0000256" key="1">
    <source>
        <dbReference type="SAM" id="MobiDB-lite"/>
    </source>
</evidence>
<dbReference type="OrthoDB" id="1953536at2"/>
<accession>A0A4R2T761</accession>